<evidence type="ECO:0000313" key="3">
    <source>
        <dbReference type="Proteomes" id="UP000465778"/>
    </source>
</evidence>
<proteinExistence type="predicted"/>
<keyword evidence="1" id="KW-0812">Transmembrane</keyword>
<dbReference type="InterPro" id="IPR007403">
    <property type="entry name" value="DUF456"/>
</dbReference>
<feature type="transmembrane region" description="Helical" evidence="1">
    <location>
        <begin position="42"/>
        <end position="58"/>
    </location>
</feature>
<evidence type="ECO:0008006" key="4">
    <source>
        <dbReference type="Google" id="ProtNLM"/>
    </source>
</evidence>
<keyword evidence="1" id="KW-1133">Transmembrane helix</keyword>
<organism evidence="2 3">
    <name type="scientific">Cytobacillus firmus</name>
    <name type="common">Bacillus firmus</name>
    <dbReference type="NCBI Taxonomy" id="1399"/>
    <lineage>
        <taxon>Bacteria</taxon>
        <taxon>Bacillati</taxon>
        <taxon>Bacillota</taxon>
        <taxon>Bacilli</taxon>
        <taxon>Bacillales</taxon>
        <taxon>Bacillaceae</taxon>
        <taxon>Cytobacillus</taxon>
    </lineage>
</organism>
<feature type="transmembrane region" description="Helical" evidence="1">
    <location>
        <begin position="64"/>
        <end position="83"/>
    </location>
</feature>
<dbReference type="AlphaFoldDB" id="A0A800NFC8"/>
<dbReference type="EMBL" id="VDEM01000003">
    <property type="protein sequence ID" value="KAF0825633.1"/>
    <property type="molecule type" value="Genomic_DNA"/>
</dbReference>
<protein>
    <recommendedName>
        <fullName evidence="4">DUF456 domain-containing protein</fullName>
    </recommendedName>
</protein>
<sequence>MIPCLFYFIEEVLIVEIVYWTLIILLFIVAFAGLVFPIIPSVLFLLGGFILYGVFFSFEPFNWLFWTIQGLFVLLLFGADYVANMIGVKKYGGSKAGIWGSTIGLLAGPFVIPVLGILIGPFLGAVIAELAVNRTNFNDALKIGFGSVIGFVSSAAAKAVIQGVMIIYFLFVVL</sequence>
<accession>A0A800NFC8</accession>
<dbReference type="PANTHER" id="PTHR39165:SF1">
    <property type="entry name" value="DUF456 DOMAIN-CONTAINING PROTEIN"/>
    <property type="match status" value="1"/>
</dbReference>
<comment type="caution">
    <text evidence="2">The sequence shown here is derived from an EMBL/GenBank/DDBJ whole genome shotgun (WGS) entry which is preliminary data.</text>
</comment>
<feature type="transmembrane region" description="Helical" evidence="1">
    <location>
        <begin position="103"/>
        <end position="128"/>
    </location>
</feature>
<feature type="transmembrane region" description="Helical" evidence="1">
    <location>
        <begin position="17"/>
        <end position="35"/>
    </location>
</feature>
<dbReference type="Proteomes" id="UP000465778">
    <property type="component" value="Unassembled WGS sequence"/>
</dbReference>
<evidence type="ECO:0000313" key="2">
    <source>
        <dbReference type="EMBL" id="KAF0825633.1"/>
    </source>
</evidence>
<name>A0A800NFC8_CYTFI</name>
<reference evidence="2 3" key="1">
    <citation type="journal article" date="2020" name="G3 (Bethesda)">
        <title>Whole Genome Sequencing and Comparative Genomics of Two Nematicidal Bacillus Strains Reveals a Wide Range of Possible Virulence Factors.</title>
        <authorList>
            <person name="Susic N."/>
            <person name="Janezic S."/>
            <person name="Rupnik M."/>
            <person name="Geric Stare B."/>
        </authorList>
    </citation>
    <scope>NUCLEOTIDE SEQUENCE [LARGE SCALE GENOMIC DNA]</scope>
    <source>
        <strain evidence="2 3">I-1582</strain>
    </source>
</reference>
<dbReference type="PANTHER" id="PTHR39165">
    <property type="entry name" value="IG HYPOTHETICAL 17883"/>
    <property type="match status" value="1"/>
</dbReference>
<keyword evidence="1" id="KW-0472">Membrane</keyword>
<feature type="transmembrane region" description="Helical" evidence="1">
    <location>
        <begin position="148"/>
        <end position="173"/>
    </location>
</feature>
<gene>
    <name evidence="2" type="ORF">KIS1582_0665</name>
</gene>
<evidence type="ECO:0000256" key="1">
    <source>
        <dbReference type="SAM" id="Phobius"/>
    </source>
</evidence>
<dbReference type="Pfam" id="PF04306">
    <property type="entry name" value="DUF456"/>
    <property type="match status" value="1"/>
</dbReference>